<dbReference type="InterPro" id="IPR000182">
    <property type="entry name" value="GNAT_dom"/>
</dbReference>
<gene>
    <name evidence="2" type="ORF">I8J31_06970</name>
</gene>
<sequence length="163" mass="19119">MEVDFKRINVEDDFQTCVDFRRDSYFCSFDTYEGFEASIVGYQDNLFLKVGNPDYFYFHLWAQGKIIGQLEFRAFSELADTGYVNLIYLISEYRGSGLAAQLQQFIAEQLMEKGCKGALLSVSRTNRRALNHYQGWGWQYFSANPKHAMTDFYRRHFSPQDTE</sequence>
<dbReference type="GO" id="GO:0016747">
    <property type="term" value="F:acyltransferase activity, transferring groups other than amino-acyl groups"/>
    <property type="evidence" value="ECO:0007669"/>
    <property type="project" value="InterPro"/>
</dbReference>
<dbReference type="InterPro" id="IPR016181">
    <property type="entry name" value="Acyl_CoA_acyltransferase"/>
</dbReference>
<dbReference type="CDD" id="cd04301">
    <property type="entry name" value="NAT_SF"/>
    <property type="match status" value="1"/>
</dbReference>
<accession>A0A934JPK6</accession>
<evidence type="ECO:0000313" key="2">
    <source>
        <dbReference type="EMBL" id="MBJ7537423.1"/>
    </source>
</evidence>
<dbReference type="RefSeq" id="WP_199467557.1">
    <property type="nucleotide sequence ID" value="NZ_JAEMNX010000005.1"/>
</dbReference>
<dbReference type="AlphaFoldDB" id="A0A934JPK6"/>
<protein>
    <submittedName>
        <fullName evidence="2">GNAT family N-acetyltransferase</fullName>
    </submittedName>
</protein>
<evidence type="ECO:0000313" key="3">
    <source>
        <dbReference type="Proteomes" id="UP000628710"/>
    </source>
</evidence>
<dbReference type="Gene3D" id="3.40.630.30">
    <property type="match status" value="1"/>
</dbReference>
<name>A0A934JPK6_9GAMM</name>
<evidence type="ECO:0000259" key="1">
    <source>
        <dbReference type="PROSITE" id="PS51186"/>
    </source>
</evidence>
<dbReference type="SUPFAM" id="SSF55729">
    <property type="entry name" value="Acyl-CoA N-acyltransferases (Nat)"/>
    <property type="match status" value="1"/>
</dbReference>
<reference evidence="2" key="1">
    <citation type="submission" date="2020-12" db="EMBL/GenBank/DDBJ databases">
        <title>Marinomonas arctica sp. nov., a psychrotolerant bacterium isolated from the Arctic.</title>
        <authorList>
            <person name="Zhang Y."/>
        </authorList>
    </citation>
    <scope>NUCLEOTIDE SEQUENCE</scope>
    <source>
        <strain evidence="2">C1424</strain>
    </source>
</reference>
<feature type="domain" description="N-acetyltransferase" evidence="1">
    <location>
        <begin position="3"/>
        <end position="159"/>
    </location>
</feature>
<keyword evidence="3" id="KW-1185">Reference proteome</keyword>
<dbReference type="Proteomes" id="UP000628710">
    <property type="component" value="Unassembled WGS sequence"/>
</dbReference>
<organism evidence="2 3">
    <name type="scientific">Marinomonas transparens</name>
    <dbReference type="NCBI Taxonomy" id="2795388"/>
    <lineage>
        <taxon>Bacteria</taxon>
        <taxon>Pseudomonadati</taxon>
        <taxon>Pseudomonadota</taxon>
        <taxon>Gammaproteobacteria</taxon>
        <taxon>Oceanospirillales</taxon>
        <taxon>Oceanospirillaceae</taxon>
        <taxon>Marinomonas</taxon>
    </lineage>
</organism>
<dbReference type="PROSITE" id="PS51186">
    <property type="entry name" value="GNAT"/>
    <property type="match status" value="1"/>
</dbReference>
<proteinExistence type="predicted"/>
<dbReference type="Pfam" id="PF00583">
    <property type="entry name" value="Acetyltransf_1"/>
    <property type="match status" value="1"/>
</dbReference>
<dbReference type="EMBL" id="JAEMNX010000005">
    <property type="protein sequence ID" value="MBJ7537423.1"/>
    <property type="molecule type" value="Genomic_DNA"/>
</dbReference>
<comment type="caution">
    <text evidence="2">The sequence shown here is derived from an EMBL/GenBank/DDBJ whole genome shotgun (WGS) entry which is preliminary data.</text>
</comment>